<dbReference type="EMBL" id="CM051404">
    <property type="protein sequence ID" value="KAJ4705843.1"/>
    <property type="molecule type" value="Genomic_DNA"/>
</dbReference>
<sequence>MALCGIGSSPSLEGVENWGLSGLSTRLIYRRFNGKSAVKFQKRSFAVQCSRKITSRAESEESVRIAEMVAMEEESDSRHVIRFKMSDLKILDRVSVGLAGRADEAVFEAMVKDSNSPLYNTRVVLRRLTSVQAQRRGRRAIEVLKKLVRRRLMYHSYSMQVHGYVSSNSSGGRGSFTLVHGYHGSFSLRHWLQQADWLPTLEATLALDEESVRKVGDDSVGGPAVSRQLRLIRILMRDLLIGVNYLHSHGLAHTELRLENVHISPVDRHIKVGILGNSADFYEDGPNSSTMDNSMDRRQMMIAFDMRCVGFMMAKMVLQELLDPLIFSKFKSFLTKGNDPSCLREFLLEVLNRNSSSGNTGLQILDRNWGAGWNLLSLLLATKPSKRISCLDALRHPFLCGPRWRVVPSIDMIRWGLGSTAVRITEEYIYRQPQRARLAHFVELMEMLNPHSKPKNWLEFLPGKWRLLYCTGRHIGLTLRQPPARVLVGDVHLTITRAKKSNSNFLLTSDIGFTVMVGRDWPHDKTGVTGKLQVNALFKLRAGRRLYLKEEETTKMLSSGQSDVQNSLLQKLSGTKWRKVVPFKEIPTSLPVVKLVSSDIEVTMSLNQPLNQDVDVAKNVVQEVRTQVPPEMFDLSKFVCGTYVDPRFLVLRGVNGSALLFTRSCIKEKL</sequence>
<reference evidence="1 2" key="1">
    <citation type="journal article" date="2023" name="Science">
        <title>Complex scaffold remodeling in plant triterpene biosynthesis.</title>
        <authorList>
            <person name="De La Pena R."/>
            <person name="Hodgson H."/>
            <person name="Liu J.C."/>
            <person name="Stephenson M.J."/>
            <person name="Martin A.C."/>
            <person name="Owen C."/>
            <person name="Harkess A."/>
            <person name="Leebens-Mack J."/>
            <person name="Jimenez L.E."/>
            <person name="Osbourn A."/>
            <person name="Sattely E.S."/>
        </authorList>
    </citation>
    <scope>NUCLEOTIDE SEQUENCE [LARGE SCALE GENOMIC DNA]</scope>
    <source>
        <strain evidence="2">cv. JPN11</strain>
        <tissue evidence="1">Leaf</tissue>
    </source>
</reference>
<dbReference type="Proteomes" id="UP001164539">
    <property type="component" value="Chromosome 11"/>
</dbReference>
<organism evidence="1 2">
    <name type="scientific">Melia azedarach</name>
    <name type="common">Chinaberry tree</name>
    <dbReference type="NCBI Taxonomy" id="155640"/>
    <lineage>
        <taxon>Eukaryota</taxon>
        <taxon>Viridiplantae</taxon>
        <taxon>Streptophyta</taxon>
        <taxon>Embryophyta</taxon>
        <taxon>Tracheophyta</taxon>
        <taxon>Spermatophyta</taxon>
        <taxon>Magnoliopsida</taxon>
        <taxon>eudicotyledons</taxon>
        <taxon>Gunneridae</taxon>
        <taxon>Pentapetalae</taxon>
        <taxon>rosids</taxon>
        <taxon>malvids</taxon>
        <taxon>Sapindales</taxon>
        <taxon>Meliaceae</taxon>
        <taxon>Melia</taxon>
    </lineage>
</organism>
<comment type="caution">
    <text evidence="1">The sequence shown here is derived from an EMBL/GenBank/DDBJ whole genome shotgun (WGS) entry which is preliminary data.</text>
</comment>
<gene>
    <name evidence="1" type="ORF">OWV82_019576</name>
</gene>
<name>A0ACC1X3Z6_MELAZ</name>
<keyword evidence="1" id="KW-0808">Transferase</keyword>
<evidence type="ECO:0000313" key="2">
    <source>
        <dbReference type="Proteomes" id="UP001164539"/>
    </source>
</evidence>
<evidence type="ECO:0000313" key="1">
    <source>
        <dbReference type="EMBL" id="KAJ4705843.1"/>
    </source>
</evidence>
<proteinExistence type="predicted"/>
<keyword evidence="1" id="KW-0723">Serine/threonine-protein kinase</keyword>
<protein>
    <submittedName>
        <fullName evidence="1">Serine/threonine protein kinase</fullName>
    </submittedName>
</protein>
<accession>A0ACC1X3Z6</accession>
<keyword evidence="2" id="KW-1185">Reference proteome</keyword>
<keyword evidence="1" id="KW-0418">Kinase</keyword>